<dbReference type="PANTHER" id="PTHR43303:SF4">
    <property type="entry name" value="NADPH DEHYDROGENASE C23G7.10C-RELATED"/>
    <property type="match status" value="1"/>
</dbReference>
<dbReference type="GO" id="GO:0010181">
    <property type="term" value="F:FMN binding"/>
    <property type="evidence" value="ECO:0007669"/>
    <property type="project" value="InterPro"/>
</dbReference>
<evidence type="ECO:0000256" key="5">
    <source>
        <dbReference type="ARBA" id="ARBA00023002"/>
    </source>
</evidence>
<reference evidence="7 8" key="1">
    <citation type="submission" date="2014-06" db="EMBL/GenBank/DDBJ databases">
        <title>Evolutionary Origins and Diversification of the Mycorrhizal Mutualists.</title>
        <authorList>
            <consortium name="DOE Joint Genome Institute"/>
            <consortium name="Mycorrhizal Genomics Consortium"/>
            <person name="Kohler A."/>
            <person name="Kuo A."/>
            <person name="Nagy L.G."/>
            <person name="Floudas D."/>
            <person name="Copeland A."/>
            <person name="Barry K.W."/>
            <person name="Cichocki N."/>
            <person name="Veneault-Fourrey C."/>
            <person name="LaButti K."/>
            <person name="Lindquist E.A."/>
            <person name="Lipzen A."/>
            <person name="Lundell T."/>
            <person name="Morin E."/>
            <person name="Murat C."/>
            <person name="Riley R."/>
            <person name="Ohm R."/>
            <person name="Sun H."/>
            <person name="Tunlid A."/>
            <person name="Henrissat B."/>
            <person name="Grigoriev I.V."/>
            <person name="Hibbett D.S."/>
            <person name="Martin F."/>
        </authorList>
    </citation>
    <scope>NUCLEOTIDE SEQUENCE [LARGE SCALE GENOMIC DNA]</scope>
    <source>
        <strain evidence="7 8">SS14</strain>
    </source>
</reference>
<dbReference type="OrthoDB" id="72788at2759"/>
<sequence length="145" mass="15815">MSESSGDYDYNPLYLAGSVPNIDVFFPINDPLVGSLYPSPITLKGVTFKKRIFVALMCMYSSNKEYTADWHLVHLGTMAVRRVGAICMEATAVVAEGRIGPEDASLWADSQIPPLQRVVRFGHSQGIKVGVQLAHAGREASIFSP</sequence>
<dbReference type="Proteomes" id="UP000054279">
    <property type="component" value="Unassembled WGS sequence"/>
</dbReference>
<dbReference type="InterPro" id="IPR013785">
    <property type="entry name" value="Aldolase_TIM"/>
</dbReference>
<dbReference type="InterPro" id="IPR001155">
    <property type="entry name" value="OxRdtase_FMN_N"/>
</dbReference>
<protein>
    <recommendedName>
        <fullName evidence="6">NADH:flavin oxidoreductase/NADH oxidase N-terminal domain-containing protein</fullName>
    </recommendedName>
</protein>
<dbReference type="SUPFAM" id="SSF51395">
    <property type="entry name" value="FMN-linked oxidoreductases"/>
    <property type="match status" value="1"/>
</dbReference>
<dbReference type="GO" id="GO:0003959">
    <property type="term" value="F:NADPH dehydrogenase activity"/>
    <property type="evidence" value="ECO:0007669"/>
    <property type="project" value="InterPro"/>
</dbReference>
<dbReference type="Gene3D" id="3.20.20.70">
    <property type="entry name" value="Aldolase class I"/>
    <property type="match status" value="1"/>
</dbReference>
<dbReference type="AlphaFoldDB" id="A0A0C9TIK8"/>
<evidence type="ECO:0000313" key="8">
    <source>
        <dbReference type="Proteomes" id="UP000054279"/>
    </source>
</evidence>
<dbReference type="PANTHER" id="PTHR43303">
    <property type="entry name" value="NADPH DEHYDROGENASE C23G7.10C-RELATED"/>
    <property type="match status" value="1"/>
</dbReference>
<feature type="domain" description="NADH:flavin oxidoreductase/NADH oxidase N-terminal" evidence="6">
    <location>
        <begin position="39"/>
        <end position="140"/>
    </location>
</feature>
<name>A0A0C9TIK8_SPHS4</name>
<keyword evidence="4" id="KW-0521">NADP</keyword>
<evidence type="ECO:0000256" key="1">
    <source>
        <dbReference type="ARBA" id="ARBA00001917"/>
    </source>
</evidence>
<keyword evidence="8" id="KW-1185">Reference proteome</keyword>
<keyword evidence="3" id="KW-0288">FMN</keyword>
<evidence type="ECO:0000259" key="6">
    <source>
        <dbReference type="Pfam" id="PF00724"/>
    </source>
</evidence>
<evidence type="ECO:0000256" key="2">
    <source>
        <dbReference type="ARBA" id="ARBA00022630"/>
    </source>
</evidence>
<dbReference type="InterPro" id="IPR044152">
    <property type="entry name" value="YqjM-like"/>
</dbReference>
<dbReference type="HOGENOM" id="CLU_012153_3_1_1"/>
<dbReference type="EMBL" id="KN837285">
    <property type="protein sequence ID" value="KIJ29363.1"/>
    <property type="molecule type" value="Genomic_DNA"/>
</dbReference>
<evidence type="ECO:0000256" key="3">
    <source>
        <dbReference type="ARBA" id="ARBA00022643"/>
    </source>
</evidence>
<gene>
    <name evidence="7" type="ORF">M422DRAFT_54215</name>
</gene>
<dbReference type="Pfam" id="PF00724">
    <property type="entry name" value="Oxidored_FMN"/>
    <property type="match status" value="1"/>
</dbReference>
<keyword evidence="5" id="KW-0560">Oxidoreductase</keyword>
<organism evidence="7 8">
    <name type="scientific">Sphaerobolus stellatus (strain SS14)</name>
    <dbReference type="NCBI Taxonomy" id="990650"/>
    <lineage>
        <taxon>Eukaryota</taxon>
        <taxon>Fungi</taxon>
        <taxon>Dikarya</taxon>
        <taxon>Basidiomycota</taxon>
        <taxon>Agaricomycotina</taxon>
        <taxon>Agaricomycetes</taxon>
        <taxon>Phallomycetidae</taxon>
        <taxon>Geastrales</taxon>
        <taxon>Sphaerobolaceae</taxon>
        <taxon>Sphaerobolus</taxon>
    </lineage>
</organism>
<evidence type="ECO:0000256" key="4">
    <source>
        <dbReference type="ARBA" id="ARBA00022857"/>
    </source>
</evidence>
<accession>A0A0C9TIK8</accession>
<proteinExistence type="predicted"/>
<evidence type="ECO:0000313" key="7">
    <source>
        <dbReference type="EMBL" id="KIJ29363.1"/>
    </source>
</evidence>
<dbReference type="GO" id="GO:0050661">
    <property type="term" value="F:NADP binding"/>
    <property type="evidence" value="ECO:0007669"/>
    <property type="project" value="InterPro"/>
</dbReference>
<keyword evidence="2" id="KW-0285">Flavoprotein</keyword>
<comment type="cofactor">
    <cofactor evidence="1">
        <name>FMN</name>
        <dbReference type="ChEBI" id="CHEBI:58210"/>
    </cofactor>
</comment>